<evidence type="ECO:0000313" key="4">
    <source>
        <dbReference type="Proteomes" id="UP001165296"/>
    </source>
</evidence>
<name>A0ABS8AVU2_9BACT</name>
<dbReference type="InterPro" id="IPR044929">
    <property type="entry name" value="DNA/RNA_non-sp_Endonuclease_sf"/>
</dbReference>
<keyword evidence="4" id="KW-1185">Reference proteome</keyword>
<organism evidence="3 4">
    <name type="scientific">Hymenobacter lucidus</name>
    <dbReference type="NCBI Taxonomy" id="2880930"/>
    <lineage>
        <taxon>Bacteria</taxon>
        <taxon>Pseudomonadati</taxon>
        <taxon>Bacteroidota</taxon>
        <taxon>Cytophagia</taxon>
        <taxon>Cytophagales</taxon>
        <taxon>Hymenobacteraceae</taxon>
        <taxon>Hymenobacter</taxon>
    </lineage>
</organism>
<gene>
    <name evidence="3" type="ORF">LGH74_15495</name>
</gene>
<reference evidence="3" key="1">
    <citation type="submission" date="2021-10" db="EMBL/GenBank/DDBJ databases">
        <authorList>
            <person name="Dean J.D."/>
            <person name="Kim M.K."/>
            <person name="Newey C.N."/>
            <person name="Stoker T.S."/>
            <person name="Thompson D.W."/>
            <person name="Grose J.H."/>
        </authorList>
    </citation>
    <scope>NUCLEOTIDE SEQUENCE</scope>
    <source>
        <strain evidence="3">BT178</strain>
    </source>
</reference>
<keyword evidence="3" id="KW-0540">Nuclease</keyword>
<sequence>MLAHNKCDALTELVDIGAGVLKKRLKPNTTYVRNGYEYATDAYGRIKRAKGTLRIEPKATRARTQNPSSAEYMQGLAGKGDGRQAGDAGGHLIGDQFGGAGTNANLVAMKHEGVNAYHTGKWGQMEKAWAKALKEGKTVEVDIETIYKDASARPHSFEVTEWINGVEKTHTINNF</sequence>
<accession>A0ABS8AVU2</accession>
<feature type="region of interest" description="Disordered" evidence="1">
    <location>
        <begin position="59"/>
        <end position="84"/>
    </location>
</feature>
<protein>
    <submittedName>
        <fullName evidence="3">DNA/RNA non-specific endonuclease</fullName>
    </submittedName>
</protein>
<dbReference type="GO" id="GO:0004519">
    <property type="term" value="F:endonuclease activity"/>
    <property type="evidence" value="ECO:0007669"/>
    <property type="project" value="UniProtKB-KW"/>
</dbReference>
<proteinExistence type="predicted"/>
<dbReference type="Proteomes" id="UP001165296">
    <property type="component" value="Unassembled WGS sequence"/>
</dbReference>
<evidence type="ECO:0000259" key="2">
    <source>
        <dbReference type="Pfam" id="PF13930"/>
    </source>
</evidence>
<evidence type="ECO:0000256" key="1">
    <source>
        <dbReference type="SAM" id="MobiDB-lite"/>
    </source>
</evidence>
<dbReference type="InterPro" id="IPR044927">
    <property type="entry name" value="Endonuclea_NS_2"/>
</dbReference>
<dbReference type="EMBL" id="JAJADR010000004">
    <property type="protein sequence ID" value="MCB2409397.1"/>
    <property type="molecule type" value="Genomic_DNA"/>
</dbReference>
<dbReference type="Pfam" id="PF13930">
    <property type="entry name" value="Endonuclea_NS_2"/>
    <property type="match status" value="1"/>
</dbReference>
<dbReference type="RefSeq" id="WP_226177031.1">
    <property type="nucleotide sequence ID" value="NZ_JAJADR010000004.1"/>
</dbReference>
<comment type="caution">
    <text evidence="3">The sequence shown here is derived from an EMBL/GenBank/DDBJ whole genome shotgun (WGS) entry which is preliminary data.</text>
</comment>
<evidence type="ECO:0000313" key="3">
    <source>
        <dbReference type="EMBL" id="MCB2409397.1"/>
    </source>
</evidence>
<feature type="compositionally biased region" description="Polar residues" evidence="1">
    <location>
        <begin position="62"/>
        <end position="71"/>
    </location>
</feature>
<dbReference type="Gene3D" id="3.40.570.10">
    <property type="entry name" value="Extracellular Endonuclease, subunit A"/>
    <property type="match status" value="1"/>
</dbReference>
<keyword evidence="3" id="KW-0378">Hydrolase</keyword>
<feature type="domain" description="Type VII secretion system protein EssD-like" evidence="2">
    <location>
        <begin position="27"/>
        <end position="162"/>
    </location>
</feature>
<keyword evidence="3" id="KW-0255">Endonuclease</keyword>